<dbReference type="InterPro" id="IPR008894">
    <property type="entry name" value="QdtA_cupin_dom"/>
</dbReference>
<sequence length="314" mass="34482">MNPLPQFIHDRAVCTPNQIGEGTFIRADVRISPSACIGQHCCIFEGVTVENDVAIGDRVIIKNQARIFERVVVGDDTFIGNDVVIHGYLSGSEKSQQTKIGRNVYLGDGVEVQANVIIGDFAVIGAGVLVTKSVPDYAIISGASAQVLGNKINPSVDPSLNHLEDHVVSARQTSVKGVTLHDIHKVEDERGKLSMGEFGRNIPFMVSRYFLVYAVPAEEVRGNHAHFKCHQFLIAVNGSISVVADDGVNREKFVLDRADKGLYLPPMTWGVQYEYSEDAVLLVLASDYYDNEDYIRNYDEFIAHITLASRSTGV</sequence>
<dbReference type="SUPFAM" id="SSF51182">
    <property type="entry name" value="RmlC-like cupins"/>
    <property type="match status" value="1"/>
</dbReference>
<comment type="similarity">
    <text evidence="1">Belongs to the transferase hexapeptide repeat family.</text>
</comment>
<dbReference type="InterPro" id="IPR001451">
    <property type="entry name" value="Hexapep"/>
</dbReference>
<dbReference type="SUPFAM" id="SSF51161">
    <property type="entry name" value="Trimeric LpxA-like enzymes"/>
    <property type="match status" value="1"/>
</dbReference>
<evidence type="ECO:0000256" key="1">
    <source>
        <dbReference type="ARBA" id="ARBA00007274"/>
    </source>
</evidence>
<reference evidence="9" key="1">
    <citation type="submission" date="2022-06" db="EMBL/GenBank/DDBJ databases">
        <title>Investigating genetic diversity within the most abundant and prevalent non-pathogenic leaf-associated bacterial species interacting with Arabidopsis thaliana in natural habitats.</title>
        <authorList>
            <person name="Ramirez-Sanchez D."/>
            <person name="Gibelin-Viala C."/>
            <person name="Mayjonade B."/>
            <person name="Duflos R."/>
            <person name="Belmonte E."/>
            <person name="Pailler V."/>
            <person name="Bartoli C."/>
            <person name="Carrere S."/>
            <person name="Vailleau F."/>
            <person name="Roux F."/>
        </authorList>
    </citation>
    <scope>NUCLEOTIDE SEQUENCE</scope>
    <source>
        <strain evidence="9">OTU6ESPEB1</strain>
    </source>
</reference>
<dbReference type="Pfam" id="PF05523">
    <property type="entry name" value="FdtA"/>
    <property type="match status" value="1"/>
</dbReference>
<keyword evidence="5" id="KW-0677">Repeat</keyword>
<keyword evidence="4" id="KW-0808">Transferase</keyword>
<protein>
    <submittedName>
        <fullName evidence="9">WxcM-like domain-containing protein</fullName>
    </submittedName>
</protein>
<keyword evidence="6" id="KW-0443">Lipid metabolism</keyword>
<dbReference type="Gene3D" id="2.160.10.10">
    <property type="entry name" value="Hexapeptide repeat proteins"/>
    <property type="match status" value="1"/>
</dbReference>
<evidence type="ECO:0000256" key="5">
    <source>
        <dbReference type="ARBA" id="ARBA00022737"/>
    </source>
</evidence>
<accession>A0ABY5CCD0</accession>
<name>A0ABY5CCD0_9PSED</name>
<evidence type="ECO:0000256" key="3">
    <source>
        <dbReference type="ARBA" id="ARBA00022556"/>
    </source>
</evidence>
<dbReference type="InterPro" id="IPR011051">
    <property type="entry name" value="RmlC_Cupin_sf"/>
</dbReference>
<evidence type="ECO:0000256" key="2">
    <source>
        <dbReference type="ARBA" id="ARBA00022516"/>
    </source>
</evidence>
<dbReference type="Proteomes" id="UP001056851">
    <property type="component" value="Chromosome"/>
</dbReference>
<dbReference type="RefSeq" id="WP_224789920.1">
    <property type="nucleotide sequence ID" value="NZ_CP099599.1"/>
</dbReference>
<proteinExistence type="inferred from homology"/>
<evidence type="ECO:0000256" key="6">
    <source>
        <dbReference type="ARBA" id="ARBA00023098"/>
    </source>
</evidence>
<dbReference type="InterPro" id="IPR014710">
    <property type="entry name" value="RmlC-like_jellyroll"/>
</dbReference>
<evidence type="ECO:0000256" key="7">
    <source>
        <dbReference type="ARBA" id="ARBA00023315"/>
    </source>
</evidence>
<evidence type="ECO:0000313" key="10">
    <source>
        <dbReference type="Proteomes" id="UP001056851"/>
    </source>
</evidence>
<dbReference type="InterPro" id="IPR018357">
    <property type="entry name" value="Hexapep_transf_CS"/>
</dbReference>
<dbReference type="PANTHER" id="PTHR43300:SF7">
    <property type="entry name" value="UDP-N-ACETYLBACILLOSAMINE N-ACETYLTRANSFERASE"/>
    <property type="match status" value="1"/>
</dbReference>
<dbReference type="EMBL" id="CP099599">
    <property type="protein sequence ID" value="UST83556.1"/>
    <property type="molecule type" value="Genomic_DNA"/>
</dbReference>
<keyword evidence="3" id="KW-0441">Lipid A biosynthesis</keyword>
<dbReference type="Pfam" id="PF00132">
    <property type="entry name" value="Hexapep"/>
    <property type="match status" value="1"/>
</dbReference>
<keyword evidence="10" id="KW-1185">Reference proteome</keyword>
<dbReference type="InterPro" id="IPR011004">
    <property type="entry name" value="Trimer_LpxA-like_sf"/>
</dbReference>
<feature type="domain" description="Sugar 3,4-ketoisomerase QdtA cupin" evidence="8">
    <location>
        <begin position="177"/>
        <end position="304"/>
    </location>
</feature>
<gene>
    <name evidence="9" type="ORF">NF677_18685</name>
</gene>
<evidence type="ECO:0000256" key="4">
    <source>
        <dbReference type="ARBA" id="ARBA00022679"/>
    </source>
</evidence>
<organism evidence="9 10">
    <name type="scientific">Pseudomonas siliginis</name>
    <dbReference type="NCBI Taxonomy" id="2842346"/>
    <lineage>
        <taxon>Bacteria</taxon>
        <taxon>Pseudomonadati</taxon>
        <taxon>Pseudomonadota</taxon>
        <taxon>Gammaproteobacteria</taxon>
        <taxon>Pseudomonadales</taxon>
        <taxon>Pseudomonadaceae</taxon>
        <taxon>Pseudomonas</taxon>
    </lineage>
</organism>
<evidence type="ECO:0000259" key="8">
    <source>
        <dbReference type="Pfam" id="PF05523"/>
    </source>
</evidence>
<dbReference type="CDD" id="cd20292">
    <property type="entry name" value="cupin_QdtA-like"/>
    <property type="match status" value="1"/>
</dbReference>
<dbReference type="Gene3D" id="2.60.120.10">
    <property type="entry name" value="Jelly Rolls"/>
    <property type="match status" value="1"/>
</dbReference>
<evidence type="ECO:0000313" key="9">
    <source>
        <dbReference type="EMBL" id="UST83556.1"/>
    </source>
</evidence>
<dbReference type="PANTHER" id="PTHR43300">
    <property type="entry name" value="ACETYLTRANSFERASE"/>
    <property type="match status" value="1"/>
</dbReference>
<dbReference type="PROSITE" id="PS00101">
    <property type="entry name" value="HEXAPEP_TRANSFERASES"/>
    <property type="match status" value="1"/>
</dbReference>
<keyword evidence="7" id="KW-0012">Acyltransferase</keyword>
<keyword evidence="2" id="KW-0444">Lipid biosynthesis</keyword>
<dbReference type="InterPro" id="IPR050179">
    <property type="entry name" value="Trans_hexapeptide_repeat"/>
</dbReference>